<accession>A0A4V1D1Z8</accession>
<protein>
    <submittedName>
        <fullName evidence="1">Uncharacterized protein</fullName>
    </submittedName>
</protein>
<dbReference type="Pfam" id="PF14058">
    <property type="entry name" value="PcfK"/>
    <property type="match status" value="1"/>
</dbReference>
<dbReference type="InterPro" id="IPR025624">
    <property type="entry name" value="PcfK"/>
</dbReference>
<evidence type="ECO:0000313" key="2">
    <source>
        <dbReference type="Proteomes" id="UP000297031"/>
    </source>
</evidence>
<name>A0A4V1D1Z8_9BACT</name>
<evidence type="ECO:0000313" key="1">
    <source>
        <dbReference type="EMBL" id="QCD36958.1"/>
    </source>
</evidence>
<dbReference type="KEGG" id="mgod:E7746_14260"/>
<keyword evidence="2" id="KW-1185">Reference proteome</keyword>
<organism evidence="1 2">
    <name type="scientific">Muribaculum gordoncarteri</name>
    <dbReference type="NCBI Taxonomy" id="2530390"/>
    <lineage>
        <taxon>Bacteria</taxon>
        <taxon>Pseudomonadati</taxon>
        <taxon>Bacteroidota</taxon>
        <taxon>Bacteroidia</taxon>
        <taxon>Bacteroidales</taxon>
        <taxon>Muribaculaceae</taxon>
        <taxon>Muribaculum</taxon>
    </lineage>
</organism>
<proteinExistence type="predicted"/>
<sequence>MAMNTVKGTQAFQDTIAQYLMARAENDPLVAVRLANPSKTMEQCCAYYE</sequence>
<dbReference type="RefSeq" id="WP_136411247.1">
    <property type="nucleotide sequence ID" value="NZ_CP039393.1"/>
</dbReference>
<dbReference type="AlphaFoldDB" id="A0A4V1D1Z8"/>
<reference evidence="1 2" key="1">
    <citation type="submission" date="2019-02" db="EMBL/GenBank/DDBJ databases">
        <title>Isolation and identification of novel species under the genus Muribaculum.</title>
        <authorList>
            <person name="Miyake S."/>
            <person name="Ding Y."/>
            <person name="Low A."/>
            <person name="Soh M."/>
            <person name="Seedorf H."/>
        </authorList>
    </citation>
    <scope>NUCLEOTIDE SEQUENCE [LARGE SCALE GENOMIC DNA]</scope>
    <source>
        <strain evidence="1 2">TLL-A4</strain>
    </source>
</reference>
<dbReference type="Proteomes" id="UP000297031">
    <property type="component" value="Chromosome"/>
</dbReference>
<dbReference type="OrthoDB" id="713714at2"/>
<gene>
    <name evidence="1" type="ORF">E7746_14260</name>
</gene>
<dbReference type="EMBL" id="CP039393">
    <property type="protein sequence ID" value="QCD36958.1"/>
    <property type="molecule type" value="Genomic_DNA"/>
</dbReference>